<dbReference type="Proteomes" id="UP000285666">
    <property type="component" value="Unassembled WGS sequence"/>
</dbReference>
<reference evidence="7 8" key="1">
    <citation type="submission" date="2018-08" db="EMBL/GenBank/DDBJ databases">
        <title>A genome reference for cultivated species of the human gut microbiota.</title>
        <authorList>
            <person name="Zou Y."/>
            <person name="Xue W."/>
            <person name="Luo G."/>
        </authorList>
    </citation>
    <scope>NUCLEOTIDE SEQUENCE [LARGE SCALE GENOMIC DNA]</scope>
    <source>
        <strain evidence="5 7">AF12-11</strain>
        <strain evidence="4 8">AF19-4AC</strain>
        <strain evidence="3 10">AF21-25</strain>
        <strain evidence="6 9">AM23-7AC</strain>
    </source>
</reference>
<evidence type="ECO:0000313" key="4">
    <source>
        <dbReference type="EMBL" id="RGT11405.1"/>
    </source>
</evidence>
<dbReference type="RefSeq" id="WP_118144718.1">
    <property type="nucleotide sequence ID" value="NZ_JAAIOE010000001.1"/>
</dbReference>
<evidence type="ECO:0000313" key="8">
    <source>
        <dbReference type="Proteomes" id="UP000283630"/>
    </source>
</evidence>
<comment type="caution">
    <text evidence="5">The sequence shown here is derived from an EMBL/GenBank/DDBJ whole genome shotgun (WGS) entry which is preliminary data.</text>
</comment>
<dbReference type="AlphaFoldDB" id="A0A395XMA5"/>
<dbReference type="Proteomes" id="UP000266376">
    <property type="component" value="Unassembled WGS sequence"/>
</dbReference>
<dbReference type="EMBL" id="QRVU01000016">
    <property type="protein sequence ID" value="RGS71718.1"/>
    <property type="molecule type" value="Genomic_DNA"/>
</dbReference>
<gene>
    <name evidence="6" type="ORF">DW658_01220</name>
    <name evidence="5" type="ORF">DWV67_07165</name>
    <name evidence="4" type="ORF">DWX53_03100</name>
    <name evidence="3" type="ORF">DWX78_04645</name>
</gene>
<protein>
    <submittedName>
        <fullName evidence="5">DUF3592 domain-containing protein</fullName>
    </submittedName>
</protein>
<name>A0A395XMA5_9FIRM</name>
<evidence type="ECO:0000313" key="10">
    <source>
        <dbReference type="Proteomes" id="UP000285981"/>
    </source>
</evidence>
<feature type="transmembrane region" description="Helical" evidence="1">
    <location>
        <begin position="112"/>
        <end position="134"/>
    </location>
</feature>
<sequence length="137" mass="15105">MELGLVLTLCGLGVAFWIPALIIAFISHGKKKNCTMNTIGLVIRINSRSSGDSGLNFYPVYEYYVNGIQYTNEGASIQHHVPTVGTRIPVMYNPAKPKQSYIPGYDNKVYKILTIVFGIIGCIPILVCIGIFIFTCL</sequence>
<evidence type="ECO:0000313" key="5">
    <source>
        <dbReference type="EMBL" id="RGW53867.1"/>
    </source>
</evidence>
<dbReference type="Pfam" id="PF12158">
    <property type="entry name" value="DUF3592"/>
    <property type="match status" value="1"/>
</dbReference>
<feature type="transmembrane region" description="Helical" evidence="1">
    <location>
        <begin position="6"/>
        <end position="26"/>
    </location>
</feature>
<dbReference type="Proteomes" id="UP000285981">
    <property type="component" value="Unassembled WGS sequence"/>
</dbReference>
<dbReference type="EMBL" id="QRHN01000001">
    <property type="protein sequence ID" value="RHF80902.1"/>
    <property type="molecule type" value="Genomic_DNA"/>
</dbReference>
<evidence type="ECO:0000313" key="6">
    <source>
        <dbReference type="EMBL" id="RHF80902.1"/>
    </source>
</evidence>
<evidence type="ECO:0000256" key="1">
    <source>
        <dbReference type="SAM" id="Phobius"/>
    </source>
</evidence>
<dbReference type="InterPro" id="IPR021994">
    <property type="entry name" value="DUF3592"/>
</dbReference>
<dbReference type="Proteomes" id="UP000283630">
    <property type="component" value="Unassembled WGS sequence"/>
</dbReference>
<evidence type="ECO:0000313" key="3">
    <source>
        <dbReference type="EMBL" id="RGS71718.1"/>
    </source>
</evidence>
<keyword evidence="1" id="KW-0812">Transmembrane</keyword>
<accession>A0A395XMA5</accession>
<evidence type="ECO:0000313" key="7">
    <source>
        <dbReference type="Proteomes" id="UP000266376"/>
    </source>
</evidence>
<dbReference type="EMBL" id="QSAJ01000014">
    <property type="protein sequence ID" value="RGW53867.1"/>
    <property type="molecule type" value="Genomic_DNA"/>
</dbReference>
<keyword evidence="1" id="KW-0472">Membrane</keyword>
<evidence type="ECO:0000259" key="2">
    <source>
        <dbReference type="Pfam" id="PF12158"/>
    </source>
</evidence>
<keyword evidence="1" id="KW-1133">Transmembrane helix</keyword>
<feature type="domain" description="DUF3592" evidence="2">
    <location>
        <begin position="42"/>
        <end position="102"/>
    </location>
</feature>
<organism evidence="5 7">
    <name type="scientific">Dorea formicigenerans</name>
    <dbReference type="NCBI Taxonomy" id="39486"/>
    <lineage>
        <taxon>Bacteria</taxon>
        <taxon>Bacillati</taxon>
        <taxon>Bacillota</taxon>
        <taxon>Clostridia</taxon>
        <taxon>Lachnospirales</taxon>
        <taxon>Lachnospiraceae</taxon>
        <taxon>Dorea</taxon>
    </lineage>
</organism>
<dbReference type="EMBL" id="QRWH01000002">
    <property type="protein sequence ID" value="RGT11405.1"/>
    <property type="molecule type" value="Genomic_DNA"/>
</dbReference>
<proteinExistence type="predicted"/>
<evidence type="ECO:0000313" key="9">
    <source>
        <dbReference type="Proteomes" id="UP000285666"/>
    </source>
</evidence>